<evidence type="ECO:0000256" key="3">
    <source>
        <dbReference type="ARBA" id="ARBA00022806"/>
    </source>
</evidence>
<evidence type="ECO:0000313" key="13">
    <source>
        <dbReference type="Proteomes" id="UP001500582"/>
    </source>
</evidence>
<dbReference type="CDD" id="cd00268">
    <property type="entry name" value="DEADc"/>
    <property type="match status" value="1"/>
</dbReference>
<dbReference type="InterPro" id="IPR014001">
    <property type="entry name" value="Helicase_ATP-bd"/>
</dbReference>
<evidence type="ECO:0000256" key="6">
    <source>
        <dbReference type="PROSITE-ProRule" id="PRU00552"/>
    </source>
</evidence>
<dbReference type="InterPro" id="IPR044742">
    <property type="entry name" value="DEAD/DEAH_RhlB"/>
</dbReference>
<keyword evidence="3 7" id="KW-0347">Helicase</keyword>
<dbReference type="CDD" id="cd18787">
    <property type="entry name" value="SF2_C_DEAD"/>
    <property type="match status" value="1"/>
</dbReference>
<reference evidence="13" key="1">
    <citation type="journal article" date="2019" name="Int. J. Syst. Evol. Microbiol.">
        <title>The Global Catalogue of Microorganisms (GCM) 10K type strain sequencing project: providing services to taxonomists for standard genome sequencing and annotation.</title>
        <authorList>
            <consortium name="The Broad Institute Genomics Platform"/>
            <consortium name="The Broad Institute Genome Sequencing Center for Infectious Disease"/>
            <person name="Wu L."/>
            <person name="Ma J."/>
        </authorList>
    </citation>
    <scope>NUCLEOTIDE SEQUENCE [LARGE SCALE GENOMIC DNA]</scope>
    <source>
        <strain evidence="13">JCM 17705</strain>
    </source>
</reference>
<dbReference type="PROSITE" id="PS51194">
    <property type="entry name" value="HELICASE_CTER"/>
    <property type="match status" value="1"/>
</dbReference>
<name>A0ABP8GKC5_9SPHI</name>
<sequence length="414" mass="46317">MRITVLIQIVTFQEFNFNEHLLEGVLSMGYTKPTPIQEMAIPVIAGGEDLIACAQTGTGKTGAFLLPVLNHIAQNHTHQTTVLILTPTRELAQQIDQQVEGLAYFTGISSLAVFGGGDGIVYEQQRRGIQNNVNIIIATPGRLIAHLTSGVLKLNHIQHLILDEADRMLDMGFQDDIMRIISYLPKKRQTLLFSATMPGRIRTLAKTVLNNPQQINIALSQPAVGIDQQVYRVADQQKTPLIKYLLKDGKYTSIIIFSSTKDKVKSVYKELKAANIKISAFHSDLDQVEREQILLNFKNKNLPVIIGTDALSRGIDVEGIDLVINYDVPPDPEDYIHRIGRTARAATTGTAITLLNERDQGKFNNIEKLIEKTIEQKTLPEEIGESPVFRPPHEVHFHAKKKRFNKKKKPTNKP</sequence>
<evidence type="ECO:0000259" key="10">
    <source>
        <dbReference type="PROSITE" id="PS51194"/>
    </source>
</evidence>
<feature type="region of interest" description="Disordered" evidence="8">
    <location>
        <begin position="381"/>
        <end position="414"/>
    </location>
</feature>
<evidence type="ECO:0000313" key="12">
    <source>
        <dbReference type="EMBL" id="GAA4325540.1"/>
    </source>
</evidence>
<evidence type="ECO:0000256" key="2">
    <source>
        <dbReference type="ARBA" id="ARBA00022801"/>
    </source>
</evidence>
<feature type="domain" description="Helicase C-terminal" evidence="10">
    <location>
        <begin position="225"/>
        <end position="387"/>
    </location>
</feature>
<dbReference type="InterPro" id="IPR050079">
    <property type="entry name" value="DEAD_box_RNA_helicase"/>
</dbReference>
<protein>
    <submittedName>
        <fullName evidence="12">DEAD/DEAH box helicase</fullName>
    </submittedName>
</protein>
<dbReference type="PANTHER" id="PTHR47959">
    <property type="entry name" value="ATP-DEPENDENT RNA HELICASE RHLE-RELATED"/>
    <property type="match status" value="1"/>
</dbReference>
<dbReference type="InterPro" id="IPR000629">
    <property type="entry name" value="RNA-helicase_DEAD-box_CS"/>
</dbReference>
<proteinExistence type="inferred from homology"/>
<feature type="compositionally biased region" description="Basic residues" evidence="8">
    <location>
        <begin position="398"/>
        <end position="414"/>
    </location>
</feature>
<dbReference type="PANTHER" id="PTHR47959:SF13">
    <property type="entry name" value="ATP-DEPENDENT RNA HELICASE RHLE"/>
    <property type="match status" value="1"/>
</dbReference>
<evidence type="ECO:0000256" key="7">
    <source>
        <dbReference type="RuleBase" id="RU000492"/>
    </source>
</evidence>
<dbReference type="PROSITE" id="PS51192">
    <property type="entry name" value="HELICASE_ATP_BIND_1"/>
    <property type="match status" value="1"/>
</dbReference>
<dbReference type="Pfam" id="PF00270">
    <property type="entry name" value="DEAD"/>
    <property type="match status" value="1"/>
</dbReference>
<dbReference type="SMART" id="SM00487">
    <property type="entry name" value="DEXDc"/>
    <property type="match status" value="1"/>
</dbReference>
<dbReference type="InterPro" id="IPR027417">
    <property type="entry name" value="P-loop_NTPase"/>
</dbReference>
<gene>
    <name evidence="12" type="ORF">GCM10023149_27950</name>
</gene>
<accession>A0ABP8GKC5</accession>
<dbReference type="Gene3D" id="3.40.50.300">
    <property type="entry name" value="P-loop containing nucleotide triphosphate hydrolases"/>
    <property type="match status" value="2"/>
</dbReference>
<feature type="domain" description="Helicase ATP-binding" evidence="9">
    <location>
        <begin position="41"/>
        <end position="215"/>
    </location>
</feature>
<evidence type="ECO:0000259" key="9">
    <source>
        <dbReference type="PROSITE" id="PS51192"/>
    </source>
</evidence>
<feature type="domain" description="DEAD-box RNA helicase Q" evidence="11">
    <location>
        <begin position="10"/>
        <end position="38"/>
    </location>
</feature>
<feature type="short sequence motif" description="Q motif" evidence="6">
    <location>
        <begin position="10"/>
        <end position="38"/>
    </location>
</feature>
<dbReference type="Proteomes" id="UP001500582">
    <property type="component" value="Unassembled WGS sequence"/>
</dbReference>
<evidence type="ECO:0000256" key="4">
    <source>
        <dbReference type="ARBA" id="ARBA00022840"/>
    </source>
</evidence>
<dbReference type="Pfam" id="PF00271">
    <property type="entry name" value="Helicase_C"/>
    <property type="match status" value="1"/>
</dbReference>
<comment type="caution">
    <text evidence="12">The sequence shown here is derived from an EMBL/GenBank/DDBJ whole genome shotgun (WGS) entry which is preliminary data.</text>
</comment>
<keyword evidence="2 7" id="KW-0378">Hydrolase</keyword>
<dbReference type="PROSITE" id="PS51195">
    <property type="entry name" value="Q_MOTIF"/>
    <property type="match status" value="1"/>
</dbReference>
<keyword evidence="4 7" id="KW-0067">ATP-binding</keyword>
<evidence type="ECO:0000259" key="11">
    <source>
        <dbReference type="PROSITE" id="PS51195"/>
    </source>
</evidence>
<dbReference type="InterPro" id="IPR001650">
    <property type="entry name" value="Helicase_C-like"/>
</dbReference>
<dbReference type="EMBL" id="BAABFT010000006">
    <property type="protein sequence ID" value="GAA4325540.1"/>
    <property type="molecule type" value="Genomic_DNA"/>
</dbReference>
<evidence type="ECO:0000256" key="5">
    <source>
        <dbReference type="ARBA" id="ARBA00038437"/>
    </source>
</evidence>
<keyword evidence="1 7" id="KW-0547">Nucleotide-binding</keyword>
<dbReference type="GO" id="GO:0004386">
    <property type="term" value="F:helicase activity"/>
    <property type="evidence" value="ECO:0007669"/>
    <property type="project" value="UniProtKB-KW"/>
</dbReference>
<dbReference type="InterPro" id="IPR011545">
    <property type="entry name" value="DEAD/DEAH_box_helicase_dom"/>
</dbReference>
<dbReference type="InterPro" id="IPR014014">
    <property type="entry name" value="RNA_helicase_DEAD_Q_motif"/>
</dbReference>
<dbReference type="PROSITE" id="PS00039">
    <property type="entry name" value="DEAD_ATP_HELICASE"/>
    <property type="match status" value="1"/>
</dbReference>
<evidence type="ECO:0000256" key="1">
    <source>
        <dbReference type="ARBA" id="ARBA00022741"/>
    </source>
</evidence>
<dbReference type="SUPFAM" id="SSF52540">
    <property type="entry name" value="P-loop containing nucleoside triphosphate hydrolases"/>
    <property type="match status" value="1"/>
</dbReference>
<evidence type="ECO:0000256" key="8">
    <source>
        <dbReference type="SAM" id="MobiDB-lite"/>
    </source>
</evidence>
<dbReference type="SMART" id="SM00490">
    <property type="entry name" value="HELICc"/>
    <property type="match status" value="1"/>
</dbReference>
<keyword evidence="13" id="KW-1185">Reference proteome</keyword>
<organism evidence="12 13">
    <name type="scientific">Mucilaginibacter gynuensis</name>
    <dbReference type="NCBI Taxonomy" id="1302236"/>
    <lineage>
        <taxon>Bacteria</taxon>
        <taxon>Pseudomonadati</taxon>
        <taxon>Bacteroidota</taxon>
        <taxon>Sphingobacteriia</taxon>
        <taxon>Sphingobacteriales</taxon>
        <taxon>Sphingobacteriaceae</taxon>
        <taxon>Mucilaginibacter</taxon>
    </lineage>
</organism>
<comment type="similarity">
    <text evidence="5 7">Belongs to the DEAD box helicase family.</text>
</comment>